<dbReference type="Proteomes" id="UP000035642">
    <property type="component" value="Unassembled WGS sequence"/>
</dbReference>
<evidence type="ECO:0000259" key="2">
    <source>
        <dbReference type="Pfam" id="PF00326"/>
    </source>
</evidence>
<dbReference type="GO" id="GO:0004252">
    <property type="term" value="F:serine-type endopeptidase activity"/>
    <property type="evidence" value="ECO:0007669"/>
    <property type="project" value="TreeGrafter"/>
</dbReference>
<evidence type="ECO:0000256" key="1">
    <source>
        <dbReference type="ARBA" id="ARBA00022801"/>
    </source>
</evidence>
<proteinExistence type="predicted"/>
<dbReference type="PANTHER" id="PTHR42776">
    <property type="entry name" value="SERINE PEPTIDASE S9 FAMILY MEMBER"/>
    <property type="match status" value="1"/>
</dbReference>
<organism evidence="3 4">
    <name type="scientific">Angiostrongylus cantonensis</name>
    <name type="common">Rat lungworm</name>
    <dbReference type="NCBI Taxonomy" id="6313"/>
    <lineage>
        <taxon>Eukaryota</taxon>
        <taxon>Metazoa</taxon>
        <taxon>Ecdysozoa</taxon>
        <taxon>Nematoda</taxon>
        <taxon>Chromadorea</taxon>
        <taxon>Rhabditida</taxon>
        <taxon>Rhabditina</taxon>
        <taxon>Rhabditomorpha</taxon>
        <taxon>Strongyloidea</taxon>
        <taxon>Metastrongylidae</taxon>
        <taxon>Angiostrongylus</taxon>
    </lineage>
</organism>
<dbReference type="Pfam" id="PF00326">
    <property type="entry name" value="Peptidase_S9"/>
    <property type="match status" value="1"/>
</dbReference>
<dbReference type="AlphaFoldDB" id="A0A0K0CUR7"/>
<keyword evidence="3" id="KW-1185">Reference proteome</keyword>
<dbReference type="WBParaSite" id="ACAC_0000099601-mRNA-1">
    <property type="protein sequence ID" value="ACAC_0000099601-mRNA-1"/>
    <property type="gene ID" value="ACAC_0000099601"/>
</dbReference>
<feature type="domain" description="Peptidase S9 prolyl oligopeptidase catalytic" evidence="2">
    <location>
        <begin position="433"/>
        <end position="648"/>
    </location>
</feature>
<dbReference type="SUPFAM" id="SSF53474">
    <property type="entry name" value="alpha/beta-Hydrolases"/>
    <property type="match status" value="1"/>
</dbReference>
<reference evidence="4" key="2">
    <citation type="submission" date="2017-02" db="UniProtKB">
        <authorList>
            <consortium name="WormBaseParasite"/>
        </authorList>
    </citation>
    <scope>IDENTIFICATION</scope>
</reference>
<evidence type="ECO:0000313" key="3">
    <source>
        <dbReference type="Proteomes" id="UP000035642"/>
    </source>
</evidence>
<sequence>LFFIPATTIIPREVLFSDSKYSRLSLSPNGRFLGYVAPDNRGVRNVFMKCISCKHTRQVTFENKSHVLGYSWTGVPDLIIYQQDNNGDENTMLFKKNISEVIIMEPRKRTVISDRIGVKAIILGNNVEDPRILVGLNDRDPALHDIYSFDLLNDSMTLILRNDRFPAFFVDNDLNIRLASEQQPDGSLMYFRSVVTHLTTEPSDWEEYILVNAEDSAITSPVSFDKSNENMFWLWSDQSNDLGSLVKFPFDAPERKEVLYTANRAEISGILFHPTDITLLAITEEYHKPHLFVANNTVGEDIQYLVNLRPNGSLIILSLSSDMSIWLVTYSSSDKPYEIFIYRRWLKEAEFFFNSRPEIEAYKLNNQIGFDFKTRDNMVLQAYLSLPPEIPLRRPQDVPMADRGYAELGMLPEEPQKLVVYVHGGPKSRDYYEFSPTNVWLTNRGYAVLQVNFRGSTGFGKRLTNAGDGEWSRKMHFDILDSVDFAIAKGITNRSSVAIMGGSYGGYETLVALTFTPDAFACGVDIVGPSNLMTLIQTVPPYWKGIHAELVRMLGGDSNTEEGRQALSARSPLFFANRVKKPLMILQGANDPRVKQQESDQFVEALKKNDIPVSYILYPDEGHGFRKAHNLLAMHGFVEKFLHSCLGGQYEPYQQGQYNSTAIVSINFHEFSCRVYLVAWIL</sequence>
<dbReference type="Gene3D" id="3.40.50.1820">
    <property type="entry name" value="alpha/beta hydrolase"/>
    <property type="match status" value="1"/>
</dbReference>
<name>A0A0K0CUR7_ANGCA</name>
<dbReference type="InterPro" id="IPR001375">
    <property type="entry name" value="Peptidase_S9_cat"/>
</dbReference>
<protein>
    <submittedName>
        <fullName evidence="4">Peptidase_S9 domain-containing protein</fullName>
    </submittedName>
</protein>
<dbReference type="GO" id="GO:0006508">
    <property type="term" value="P:proteolysis"/>
    <property type="evidence" value="ECO:0007669"/>
    <property type="project" value="InterPro"/>
</dbReference>
<reference evidence="3" key="1">
    <citation type="submission" date="2012-09" db="EMBL/GenBank/DDBJ databases">
        <authorList>
            <person name="Martin A.A."/>
        </authorList>
    </citation>
    <scope>NUCLEOTIDE SEQUENCE</scope>
</reference>
<dbReference type="STRING" id="6313.A0A0K0CUR7"/>
<keyword evidence="1" id="KW-0378">Hydrolase</keyword>
<evidence type="ECO:0000313" key="4">
    <source>
        <dbReference type="WBParaSite" id="ACAC_0000099601-mRNA-1"/>
    </source>
</evidence>
<dbReference type="InterPro" id="IPR029058">
    <property type="entry name" value="AB_hydrolase_fold"/>
</dbReference>
<dbReference type="SUPFAM" id="SSF82171">
    <property type="entry name" value="DPP6 N-terminal domain-like"/>
    <property type="match status" value="1"/>
</dbReference>
<accession>A0A0K0CUR7</accession>
<dbReference type="PANTHER" id="PTHR42776:SF27">
    <property type="entry name" value="DIPEPTIDYL PEPTIDASE FAMILY MEMBER 6"/>
    <property type="match status" value="1"/>
</dbReference>